<feature type="region of interest" description="Disordered" evidence="1">
    <location>
        <begin position="414"/>
        <end position="444"/>
    </location>
</feature>
<proteinExistence type="predicted"/>
<dbReference type="GeneID" id="115624925"/>
<evidence type="ECO:0000256" key="1">
    <source>
        <dbReference type="SAM" id="MobiDB-lite"/>
    </source>
</evidence>
<evidence type="ECO:0000313" key="4">
    <source>
        <dbReference type="Proteomes" id="UP000504634"/>
    </source>
</evidence>
<feature type="signal peptide" evidence="2">
    <location>
        <begin position="1"/>
        <end position="24"/>
    </location>
</feature>
<feature type="compositionally biased region" description="Low complexity" evidence="1">
    <location>
        <begin position="336"/>
        <end position="346"/>
    </location>
</feature>
<organism evidence="4 5">
    <name type="scientific">Drosophila lebanonensis</name>
    <name type="common">Fruit fly</name>
    <name type="synonym">Scaptodrosophila lebanonensis</name>
    <dbReference type="NCBI Taxonomy" id="7225"/>
    <lineage>
        <taxon>Eukaryota</taxon>
        <taxon>Metazoa</taxon>
        <taxon>Ecdysozoa</taxon>
        <taxon>Arthropoda</taxon>
        <taxon>Hexapoda</taxon>
        <taxon>Insecta</taxon>
        <taxon>Pterygota</taxon>
        <taxon>Neoptera</taxon>
        <taxon>Endopterygota</taxon>
        <taxon>Diptera</taxon>
        <taxon>Brachycera</taxon>
        <taxon>Muscomorpha</taxon>
        <taxon>Ephydroidea</taxon>
        <taxon>Drosophilidae</taxon>
        <taxon>Scaptodrosophila</taxon>
    </lineage>
</organism>
<reference evidence="5" key="1">
    <citation type="submission" date="2025-08" db="UniProtKB">
        <authorList>
            <consortium name="RefSeq"/>
        </authorList>
    </citation>
    <scope>IDENTIFICATION</scope>
    <source>
        <strain evidence="5">11010-0011.00</strain>
        <tissue evidence="5">Whole body</tissue>
    </source>
</reference>
<accession>A0A6J2TFX8</accession>
<evidence type="ECO:0000256" key="2">
    <source>
        <dbReference type="SAM" id="SignalP"/>
    </source>
</evidence>
<feature type="compositionally biased region" description="Low complexity" evidence="1">
    <location>
        <begin position="414"/>
        <end position="430"/>
    </location>
</feature>
<dbReference type="OrthoDB" id="8019568at2759"/>
<gene>
    <name evidence="5" type="primary">LOC115624925</name>
</gene>
<feature type="region of interest" description="Disordered" evidence="1">
    <location>
        <begin position="296"/>
        <end position="359"/>
    </location>
</feature>
<feature type="chain" id="PRO_5026925254" evidence="2">
    <location>
        <begin position="25"/>
        <end position="593"/>
    </location>
</feature>
<feature type="region of interest" description="Disordered" evidence="1">
    <location>
        <begin position="502"/>
        <end position="535"/>
    </location>
</feature>
<keyword evidence="2" id="KW-0732">Signal</keyword>
<dbReference type="InterPro" id="IPR036058">
    <property type="entry name" value="Kazal_dom_sf"/>
</dbReference>
<feature type="compositionally biased region" description="Basic and acidic residues" evidence="1">
    <location>
        <begin position="296"/>
        <end position="316"/>
    </location>
</feature>
<evidence type="ECO:0000259" key="3">
    <source>
        <dbReference type="Pfam" id="PF07648"/>
    </source>
</evidence>
<feature type="compositionally biased region" description="Pro residues" evidence="1">
    <location>
        <begin position="522"/>
        <end position="532"/>
    </location>
</feature>
<keyword evidence="4" id="KW-1185">Reference proteome</keyword>
<dbReference type="RefSeq" id="XP_030375636.1">
    <property type="nucleotide sequence ID" value="XM_030519776.1"/>
</dbReference>
<feature type="domain" description="Kazal-like" evidence="3">
    <location>
        <begin position="542"/>
        <end position="590"/>
    </location>
</feature>
<dbReference type="InterPro" id="IPR002350">
    <property type="entry name" value="Kazal_dom"/>
</dbReference>
<feature type="compositionally biased region" description="Polar residues" evidence="1">
    <location>
        <begin position="347"/>
        <end position="359"/>
    </location>
</feature>
<dbReference type="CDD" id="cd00104">
    <property type="entry name" value="KAZAL_FS"/>
    <property type="match status" value="1"/>
</dbReference>
<sequence>MSPSARSFLSILGALLFLFGYVQCESHKVEQSRTPKLMQFLSDPKPQLNQNQNRFTNQGPRIRAYSRGDNVPPVRSAVSHGLPSALRPPPPPAGPQIMRRVHSGNSIFVGPPHLQQQQGYQYDPAKASRYAHAKDTPVLDIGKNQFYRPELNQHLNNVQYPSEQYIHNFKASPRFNGNVVLKDQRNQFNAENPPSYTPIQQYAIPVQAPQYASIPQYQRDGYSVVPSKQTLVHQSQTPQRDASYSVYEEADPNAVRESSYNPGLGHQQPAAIIPPLVSKEAQQYLHFMSTNEYFLPKRDPNYKQLDSDHDQVRYHQEIQQQQQQQQQLYQKHAPLQHQQQGASQLQNSPAHISDSSVSSSYNQPIKVSELFYQQDPAPRNSAVVRGSYQTSQNAFIVKSDGNKAVKHIVSTPLATQSTTTQSPPATSYSQVRHNGHKAQTPEPLRFEFTEQDAIGGSSSYTRSPSSQQYYYETIVSTPTPRPTLALSNPAPVITKPVSEIADDAEDSADVEQSAPASLTPLPTTPVTPPEPPTDPKDIEAYCEKICANVYDENDQIICGSDGYMYTGEAQLECYSSCLGIEVSIKSKGSCSTL</sequence>
<dbReference type="SUPFAM" id="SSF100895">
    <property type="entry name" value="Kazal-type serine protease inhibitors"/>
    <property type="match status" value="1"/>
</dbReference>
<dbReference type="Pfam" id="PF07648">
    <property type="entry name" value="Kazal_2"/>
    <property type="match status" value="1"/>
</dbReference>
<evidence type="ECO:0000313" key="5">
    <source>
        <dbReference type="RefSeq" id="XP_030375636.1"/>
    </source>
</evidence>
<dbReference type="Proteomes" id="UP000504634">
    <property type="component" value="Unplaced"/>
</dbReference>
<name>A0A6J2TFX8_DROLE</name>
<protein>
    <submittedName>
        <fullName evidence="5">Mediator of RNA polymerase II transcription subunit 15</fullName>
    </submittedName>
</protein>
<dbReference type="AlphaFoldDB" id="A0A6J2TFX8"/>